<dbReference type="AlphaFoldDB" id="A0A7T4EFB0"/>
<proteinExistence type="inferred from homology"/>
<organism evidence="10 12">
    <name type="scientific">Corynebacterium glucuronolyticum</name>
    <dbReference type="NCBI Taxonomy" id="39791"/>
    <lineage>
        <taxon>Bacteria</taxon>
        <taxon>Bacillati</taxon>
        <taxon>Actinomycetota</taxon>
        <taxon>Actinomycetes</taxon>
        <taxon>Mycobacteriales</taxon>
        <taxon>Corynebacteriaceae</taxon>
        <taxon>Corynebacterium</taxon>
    </lineage>
</organism>
<keyword evidence="5 8" id="KW-0812">Transmembrane</keyword>
<dbReference type="GeneID" id="92759412"/>
<dbReference type="Proteomes" id="UP000617681">
    <property type="component" value="Chromosome"/>
</dbReference>
<dbReference type="SUPFAM" id="SSF81345">
    <property type="entry name" value="ABC transporter involved in vitamin B12 uptake, BtuC"/>
    <property type="match status" value="1"/>
</dbReference>
<feature type="transmembrane region" description="Helical" evidence="9">
    <location>
        <begin position="261"/>
        <end position="280"/>
    </location>
</feature>
<evidence type="ECO:0000256" key="4">
    <source>
        <dbReference type="ARBA" id="ARBA00022475"/>
    </source>
</evidence>
<feature type="transmembrane region" description="Helical" evidence="9">
    <location>
        <begin position="233"/>
        <end position="254"/>
    </location>
</feature>
<gene>
    <name evidence="10" type="ORF">I6I10_12830</name>
    <name evidence="11" type="ORF">I6J21_03535</name>
</gene>
<keyword evidence="4" id="KW-1003">Cell membrane</keyword>
<dbReference type="GO" id="GO:0043190">
    <property type="term" value="C:ATP-binding cassette (ABC) transporter complex"/>
    <property type="evidence" value="ECO:0007669"/>
    <property type="project" value="InterPro"/>
</dbReference>
<keyword evidence="6 9" id="KW-1133">Transmembrane helix</keyword>
<dbReference type="OrthoDB" id="1016457at2"/>
<evidence type="ECO:0000256" key="3">
    <source>
        <dbReference type="ARBA" id="ARBA00022448"/>
    </source>
</evidence>
<dbReference type="Gene3D" id="1.10.3470.10">
    <property type="entry name" value="ABC transporter involved in vitamin B12 uptake, BtuC"/>
    <property type="match status" value="1"/>
</dbReference>
<evidence type="ECO:0000256" key="9">
    <source>
        <dbReference type="SAM" id="Phobius"/>
    </source>
</evidence>
<feature type="transmembrane region" description="Helical" evidence="9">
    <location>
        <begin position="92"/>
        <end position="114"/>
    </location>
</feature>
<evidence type="ECO:0000313" key="12">
    <source>
        <dbReference type="Proteomes" id="UP000596145"/>
    </source>
</evidence>
<evidence type="ECO:0000256" key="8">
    <source>
        <dbReference type="RuleBase" id="RU003943"/>
    </source>
</evidence>
<feature type="transmembrane region" description="Helical" evidence="9">
    <location>
        <begin position="189"/>
        <end position="221"/>
    </location>
</feature>
<evidence type="ECO:0000256" key="5">
    <source>
        <dbReference type="ARBA" id="ARBA00022692"/>
    </source>
</evidence>
<dbReference type="Proteomes" id="UP000596145">
    <property type="component" value="Chromosome"/>
</dbReference>
<evidence type="ECO:0000313" key="10">
    <source>
        <dbReference type="EMBL" id="QQB46298.1"/>
    </source>
</evidence>
<feature type="transmembrane region" description="Helical" evidence="9">
    <location>
        <begin position="146"/>
        <end position="168"/>
    </location>
</feature>
<accession>A0A7T4EFB0</accession>
<reference evidence="10 12" key="1">
    <citation type="submission" date="2020-12" db="EMBL/GenBank/DDBJ databases">
        <title>FDA dAtabase for Regulatory Grade micrObial Sequences (FDA-ARGOS): Supporting development and validation of Infectious Disease Dx tests.</title>
        <authorList>
            <person name="Sproer C."/>
            <person name="Gronow S."/>
            <person name="Severitt S."/>
            <person name="Schroder I."/>
            <person name="Tallon L."/>
            <person name="Sadzewicz L."/>
            <person name="Zhao X."/>
            <person name="Boylan J."/>
            <person name="Ott S."/>
            <person name="Bowen H."/>
            <person name="Vavikolanu K."/>
            <person name="Mehta A."/>
            <person name="Aluvathingal J."/>
            <person name="Nadendla S."/>
            <person name="Lowell S."/>
            <person name="Myers T."/>
            <person name="Yan Y."/>
            <person name="Sichtig H."/>
        </authorList>
    </citation>
    <scope>NUCLEOTIDE SEQUENCE [LARGE SCALE GENOMIC DNA]</scope>
    <source>
        <strain evidence="10 12">FDAARGOS_1053</strain>
        <strain evidence="11">FDAARGOS_1191</strain>
    </source>
</reference>
<dbReference type="GO" id="GO:0010043">
    <property type="term" value="P:response to zinc ion"/>
    <property type="evidence" value="ECO:0007669"/>
    <property type="project" value="TreeGrafter"/>
</dbReference>
<dbReference type="InterPro" id="IPR001626">
    <property type="entry name" value="ABC_TroCD"/>
</dbReference>
<evidence type="ECO:0000313" key="11">
    <source>
        <dbReference type="EMBL" id="QRP71235.1"/>
    </source>
</evidence>
<dbReference type="PANTHER" id="PTHR30477:SF8">
    <property type="entry name" value="METAL TRANSPORT SYSTEM MEMBRANE PROTEIN CT_070-RELATED"/>
    <property type="match status" value="1"/>
</dbReference>
<dbReference type="PANTHER" id="PTHR30477">
    <property type="entry name" value="ABC-TRANSPORTER METAL-BINDING PROTEIN"/>
    <property type="match status" value="1"/>
</dbReference>
<feature type="transmembrane region" description="Helical" evidence="9">
    <location>
        <begin position="41"/>
        <end position="72"/>
    </location>
</feature>
<dbReference type="EMBL" id="CP069534">
    <property type="protein sequence ID" value="QRP71235.1"/>
    <property type="molecule type" value="Genomic_DNA"/>
</dbReference>
<dbReference type="GO" id="GO:0055085">
    <property type="term" value="P:transmembrane transport"/>
    <property type="evidence" value="ECO:0007669"/>
    <property type="project" value="InterPro"/>
</dbReference>
<keyword evidence="3 8" id="KW-0813">Transport</keyword>
<dbReference type="RefSeq" id="WP_005390312.1">
    <property type="nucleotide sequence ID" value="NZ_CP066007.1"/>
</dbReference>
<comment type="subcellular location">
    <subcellularLocation>
        <location evidence="1 8">Cell membrane</location>
        <topology evidence="1 8">Multi-pass membrane protein</topology>
    </subcellularLocation>
</comment>
<dbReference type="InterPro" id="IPR037294">
    <property type="entry name" value="ABC_BtuC-like"/>
</dbReference>
<evidence type="ECO:0000256" key="6">
    <source>
        <dbReference type="ARBA" id="ARBA00022989"/>
    </source>
</evidence>
<keyword evidence="7 9" id="KW-0472">Membrane</keyword>
<comment type="similarity">
    <text evidence="2 8">Belongs to the ABC-3 integral membrane protein family.</text>
</comment>
<sequence length="282" mass="29281">MSFAVSLFLLSLVTAEACAIPGVFIVLRGQSMLIDALSHAVLPGIVIGVALTGSLHSPVMTLTATGLGLIVVWVSHELRSRGFLLGDADQGIIFPAIFAIGVLLLSTVFSGVGVSGETVLAGDLNLLALSTNHLIMRTIDLGPCDMWIQLGMLGIFCIFLAVAGRILAAATFDRAHTMSIGFPVHRTEIAFMVLIAATVVTAFSVAGSILVVAFMICPAATAILFAPTLTSTFTWTAFIAALNATIGFALSYLCDLATAPTLAVVSGLVFVTVLATTAALRR</sequence>
<name>A0A7T4EFB0_9CORY</name>
<evidence type="ECO:0000256" key="2">
    <source>
        <dbReference type="ARBA" id="ARBA00008034"/>
    </source>
</evidence>
<dbReference type="EMBL" id="CP066007">
    <property type="protein sequence ID" value="QQB46298.1"/>
    <property type="molecule type" value="Genomic_DNA"/>
</dbReference>
<protein>
    <submittedName>
        <fullName evidence="10">Metal ABC transporter permease</fullName>
    </submittedName>
</protein>
<evidence type="ECO:0000256" key="7">
    <source>
        <dbReference type="ARBA" id="ARBA00023136"/>
    </source>
</evidence>
<dbReference type="Pfam" id="PF00950">
    <property type="entry name" value="ABC-3"/>
    <property type="match status" value="1"/>
</dbReference>
<evidence type="ECO:0000256" key="1">
    <source>
        <dbReference type="ARBA" id="ARBA00004651"/>
    </source>
</evidence>